<protein>
    <recommendedName>
        <fullName evidence="2">XRN2-binding (XTBD) domain-containing protein</fullName>
    </recommendedName>
</protein>
<keyword evidence="4" id="KW-1185">Reference proteome</keyword>
<sequence length="378" mass="42593">MHLGPATTTLPPHIDRNCAFTRMSDNESTSWIDENRNRHESDDQWIRRRDFMRKYVDNFEKNRLICLSKVYVNTKYLGCDYDSELVKQVAELASGCGGDVPARTNAEQRKLIKASRGRAEAEKSKRKRPADASTSAPPAKMAHMSVDGDIKMYVQFFSSLRVQLMQTDKNADSMQMLNQACGKQRRNWILEKDADGAYVLSVDQVTVLRQKFENDTPTVKPTLCNIGVHHLLQTARVDIKPSERPGALTYDLLKGGVDPDHCFVETIRTCLGKVGAFLASSMTSKKDSLARLTEAMDRQNFDLLIDEQHTGGWNQELTFSIASGAIILAERTIGKKECTRINEIKLEIAGVLCEHLSENQKEAQLDPVEGRPVYKLQL</sequence>
<dbReference type="Pfam" id="PF24799">
    <property type="entry name" value="Paxt-1_C"/>
    <property type="match status" value="1"/>
</dbReference>
<dbReference type="PANTHER" id="PTHR48430:SF1">
    <property type="entry name" value="PARTNER OF XRN-2 PROTEIN 1"/>
    <property type="match status" value="1"/>
</dbReference>
<dbReference type="Pfam" id="PF11952">
    <property type="entry name" value="XTBD"/>
    <property type="match status" value="1"/>
</dbReference>
<evidence type="ECO:0000313" key="4">
    <source>
        <dbReference type="Proteomes" id="UP000298663"/>
    </source>
</evidence>
<dbReference type="Proteomes" id="UP000298663">
    <property type="component" value="Unassembled WGS sequence"/>
</dbReference>
<dbReference type="PROSITE" id="PS51827">
    <property type="entry name" value="XTBD"/>
    <property type="match status" value="1"/>
</dbReference>
<dbReference type="OrthoDB" id="5876959at2759"/>
<reference evidence="3 4" key="1">
    <citation type="journal article" date="2015" name="Genome Biol.">
        <title>Comparative genomics of Steinernema reveals deeply conserved gene regulatory networks.</title>
        <authorList>
            <person name="Dillman A.R."/>
            <person name="Macchietto M."/>
            <person name="Porter C.F."/>
            <person name="Rogers A."/>
            <person name="Williams B."/>
            <person name="Antoshechkin I."/>
            <person name="Lee M.M."/>
            <person name="Goodwin Z."/>
            <person name="Lu X."/>
            <person name="Lewis E.E."/>
            <person name="Goodrich-Blair H."/>
            <person name="Stock S.P."/>
            <person name="Adams B.J."/>
            <person name="Sternberg P.W."/>
            <person name="Mortazavi A."/>
        </authorList>
    </citation>
    <scope>NUCLEOTIDE SEQUENCE [LARGE SCALE GENOMIC DNA]</scope>
    <source>
        <strain evidence="3 4">ALL</strain>
    </source>
</reference>
<reference evidence="3 4" key="2">
    <citation type="journal article" date="2019" name="G3 (Bethesda)">
        <title>Hybrid Assembly of the Genome of the Entomopathogenic Nematode Steinernema carpocapsae Identifies the X-Chromosome.</title>
        <authorList>
            <person name="Serra L."/>
            <person name="Macchietto M."/>
            <person name="Macias-Munoz A."/>
            <person name="McGill C.J."/>
            <person name="Rodriguez I.M."/>
            <person name="Rodriguez B."/>
            <person name="Murad R."/>
            <person name="Mortazavi A."/>
        </authorList>
    </citation>
    <scope>NUCLEOTIDE SEQUENCE [LARGE SCALE GENOMIC DNA]</scope>
    <source>
        <strain evidence="3 4">ALL</strain>
    </source>
</reference>
<evidence type="ECO:0000313" key="3">
    <source>
        <dbReference type="EMBL" id="TKR57733.1"/>
    </source>
</evidence>
<dbReference type="InterPro" id="IPR021859">
    <property type="entry name" value="XTBD"/>
</dbReference>
<dbReference type="STRING" id="34508.A0A4U5LPA2"/>
<feature type="domain" description="XRN2-binding (XTBD)" evidence="2">
    <location>
        <begin position="32"/>
        <end position="116"/>
    </location>
</feature>
<comment type="caution">
    <text evidence="3">The sequence shown here is derived from an EMBL/GenBank/DDBJ whole genome shotgun (WGS) entry which is preliminary data.</text>
</comment>
<dbReference type="AlphaFoldDB" id="A0A4U5LPA2"/>
<feature type="region of interest" description="Disordered" evidence="1">
    <location>
        <begin position="111"/>
        <end position="141"/>
    </location>
</feature>
<name>A0A4U5LPA2_STECR</name>
<evidence type="ECO:0000259" key="2">
    <source>
        <dbReference type="PROSITE" id="PS51827"/>
    </source>
</evidence>
<dbReference type="PANTHER" id="PTHR48430">
    <property type="entry name" value="PARTNER OF XRN-2 PROTEIN 1"/>
    <property type="match status" value="1"/>
</dbReference>
<evidence type="ECO:0000256" key="1">
    <source>
        <dbReference type="SAM" id="MobiDB-lite"/>
    </source>
</evidence>
<organism evidence="3 4">
    <name type="scientific">Steinernema carpocapsae</name>
    <name type="common">Entomopathogenic nematode</name>
    <dbReference type="NCBI Taxonomy" id="34508"/>
    <lineage>
        <taxon>Eukaryota</taxon>
        <taxon>Metazoa</taxon>
        <taxon>Ecdysozoa</taxon>
        <taxon>Nematoda</taxon>
        <taxon>Chromadorea</taxon>
        <taxon>Rhabditida</taxon>
        <taxon>Tylenchina</taxon>
        <taxon>Panagrolaimomorpha</taxon>
        <taxon>Strongyloidoidea</taxon>
        <taxon>Steinernematidae</taxon>
        <taxon>Steinernema</taxon>
    </lineage>
</organism>
<accession>A0A4U5LPA2</accession>
<gene>
    <name evidence="3" type="ORF">L596_030394</name>
</gene>
<dbReference type="EMBL" id="AZBU02000014">
    <property type="protein sequence ID" value="TKR57733.1"/>
    <property type="molecule type" value="Genomic_DNA"/>
</dbReference>
<proteinExistence type="predicted"/>
<dbReference type="InterPro" id="IPR057067">
    <property type="entry name" value="Paxt-1-like_C"/>
</dbReference>